<sequence>MQTNIASTETRTETLKSLVYSSVAVAPFNDAELDALLLQARARNEALGVTGMLSYRGGSFIQFLEGSEEHVAELMADIEADPRHTDVRILIDERISERQFSSWTMGYQRMRTTETPVPAGFRDTFTDLEQGADDVITARAASELTFWFKVRSAR</sequence>
<accession>A0ABP5N0T4</accession>
<dbReference type="RefSeq" id="WP_346058246.1">
    <property type="nucleotide sequence ID" value="NZ_BAAAOP010000007.1"/>
</dbReference>
<gene>
    <name evidence="2" type="ORF">GCM10009786_20290</name>
</gene>
<dbReference type="PROSITE" id="PS50925">
    <property type="entry name" value="BLUF"/>
    <property type="match status" value="1"/>
</dbReference>
<evidence type="ECO:0000313" key="3">
    <source>
        <dbReference type="Proteomes" id="UP001501084"/>
    </source>
</evidence>
<name>A0ABP5N0T4_9MICO</name>
<dbReference type="EMBL" id="BAAAOP010000007">
    <property type="protein sequence ID" value="GAA2188986.1"/>
    <property type="molecule type" value="Genomic_DNA"/>
</dbReference>
<evidence type="ECO:0000313" key="2">
    <source>
        <dbReference type="EMBL" id="GAA2188986.1"/>
    </source>
</evidence>
<dbReference type="Gene3D" id="3.30.70.100">
    <property type="match status" value="1"/>
</dbReference>
<dbReference type="SMART" id="SM01034">
    <property type="entry name" value="BLUF"/>
    <property type="match status" value="1"/>
</dbReference>
<feature type="domain" description="BLUF" evidence="1">
    <location>
        <begin position="15"/>
        <end position="106"/>
    </location>
</feature>
<reference evidence="3" key="1">
    <citation type="journal article" date="2019" name="Int. J. Syst. Evol. Microbiol.">
        <title>The Global Catalogue of Microorganisms (GCM) 10K type strain sequencing project: providing services to taxonomists for standard genome sequencing and annotation.</title>
        <authorList>
            <consortium name="The Broad Institute Genomics Platform"/>
            <consortium name="The Broad Institute Genome Sequencing Center for Infectious Disease"/>
            <person name="Wu L."/>
            <person name="Ma J."/>
        </authorList>
    </citation>
    <scope>NUCLEOTIDE SEQUENCE [LARGE SCALE GENOMIC DNA]</scope>
    <source>
        <strain evidence="3">JCM 14919</strain>
    </source>
</reference>
<dbReference type="InterPro" id="IPR036046">
    <property type="entry name" value="Acylphosphatase-like_dom_sf"/>
</dbReference>
<dbReference type="Pfam" id="PF04940">
    <property type="entry name" value="BLUF"/>
    <property type="match status" value="1"/>
</dbReference>
<evidence type="ECO:0000259" key="1">
    <source>
        <dbReference type="PROSITE" id="PS50925"/>
    </source>
</evidence>
<dbReference type="Proteomes" id="UP001501084">
    <property type="component" value="Unassembled WGS sequence"/>
</dbReference>
<dbReference type="InterPro" id="IPR007024">
    <property type="entry name" value="BLUF_domain"/>
</dbReference>
<keyword evidence="3" id="KW-1185">Reference proteome</keyword>
<dbReference type="SUPFAM" id="SSF54975">
    <property type="entry name" value="Acylphosphatase/BLUF domain-like"/>
    <property type="match status" value="1"/>
</dbReference>
<organism evidence="2 3">
    <name type="scientific">Leucobacter alluvii</name>
    <dbReference type="NCBI Taxonomy" id="340321"/>
    <lineage>
        <taxon>Bacteria</taxon>
        <taxon>Bacillati</taxon>
        <taxon>Actinomycetota</taxon>
        <taxon>Actinomycetes</taxon>
        <taxon>Micrococcales</taxon>
        <taxon>Microbacteriaceae</taxon>
        <taxon>Leucobacter</taxon>
    </lineage>
</organism>
<comment type="caution">
    <text evidence="2">The sequence shown here is derived from an EMBL/GenBank/DDBJ whole genome shotgun (WGS) entry which is preliminary data.</text>
</comment>
<protein>
    <recommendedName>
        <fullName evidence="1">BLUF domain-containing protein</fullName>
    </recommendedName>
</protein>
<proteinExistence type="predicted"/>